<sequence>MESKKAEQFFHCKPDNWNCCQAVMKAYQDKTNLTDQEIEKMYRPCGGGRAEGGLCGALYAAEELMKAHNMPSVIDEFEKEAGGTTCKVLKGEEKFPCLECVRLAEKLVAQRFENK</sequence>
<dbReference type="Proteomes" id="UP001596020">
    <property type="component" value="Unassembled WGS sequence"/>
</dbReference>
<reference evidence="2" key="1">
    <citation type="journal article" date="2019" name="Int. J. Syst. Evol. Microbiol.">
        <title>The Global Catalogue of Microorganisms (GCM) 10K type strain sequencing project: providing services to taxonomists for standard genome sequencing and annotation.</title>
        <authorList>
            <consortium name="The Broad Institute Genomics Platform"/>
            <consortium name="The Broad Institute Genome Sequencing Center for Infectious Disease"/>
            <person name="Wu L."/>
            <person name="Ma J."/>
        </authorList>
    </citation>
    <scope>NUCLEOTIDE SEQUENCE [LARGE SCALE GENOMIC DNA]</scope>
    <source>
        <strain evidence="2">CGMCC 4.7357</strain>
    </source>
</reference>
<dbReference type="RefSeq" id="WP_380077831.1">
    <property type="nucleotide sequence ID" value="NZ_JBHSGO010000048.1"/>
</dbReference>
<dbReference type="InterPro" id="IPR010181">
    <property type="entry name" value="CGCAxxGCC_motif"/>
</dbReference>
<protein>
    <submittedName>
        <fullName evidence="1">C-GCAxxG-C-C family (Seleno)protein</fullName>
    </submittedName>
</protein>
<keyword evidence="2" id="KW-1185">Reference proteome</keyword>
<accession>A0ABV9K6P7</accession>
<evidence type="ECO:0000313" key="2">
    <source>
        <dbReference type="Proteomes" id="UP001596020"/>
    </source>
</evidence>
<gene>
    <name evidence="1" type="ORF">ACFO3G_02910</name>
</gene>
<dbReference type="Pfam" id="PF09719">
    <property type="entry name" value="C_GCAxxG_C_C"/>
    <property type="match status" value="1"/>
</dbReference>
<proteinExistence type="predicted"/>
<dbReference type="EMBL" id="JBHSGO010000048">
    <property type="protein sequence ID" value="MFC4665570.1"/>
    <property type="molecule type" value="Genomic_DNA"/>
</dbReference>
<evidence type="ECO:0000313" key="1">
    <source>
        <dbReference type="EMBL" id="MFC4665570.1"/>
    </source>
</evidence>
<name>A0ABV9K6P7_9PORP</name>
<organism evidence="1 2">
    <name type="scientific">Falsiporphyromonas endometrii</name>
    <dbReference type="NCBI Taxonomy" id="1387297"/>
    <lineage>
        <taxon>Bacteria</taxon>
        <taxon>Pseudomonadati</taxon>
        <taxon>Bacteroidota</taxon>
        <taxon>Bacteroidia</taxon>
        <taxon>Bacteroidales</taxon>
        <taxon>Porphyromonadaceae</taxon>
        <taxon>Falsiporphyromonas</taxon>
    </lineage>
</organism>
<comment type="caution">
    <text evidence="1">The sequence shown here is derived from an EMBL/GenBank/DDBJ whole genome shotgun (WGS) entry which is preliminary data.</text>
</comment>